<dbReference type="Proteomes" id="UP001302716">
    <property type="component" value="Chromosome"/>
</dbReference>
<sequence>MTLDARRRVIRDVVQTLKFAAERNLRIKSADAGATANAEAACCNALSRRAQQSMQIASSTQADLFITSPTAVNALPQ</sequence>
<evidence type="ECO:0000313" key="2">
    <source>
        <dbReference type="Proteomes" id="UP001302716"/>
    </source>
</evidence>
<accession>A0AAU0B4M5</accession>
<dbReference type="EMBL" id="CP103836">
    <property type="protein sequence ID" value="WOB48028.1"/>
    <property type="molecule type" value="Genomic_DNA"/>
</dbReference>
<organism evidence="1 2">
    <name type="scientific">Xanthomonas hydrangeae</name>
    <dbReference type="NCBI Taxonomy" id="2775159"/>
    <lineage>
        <taxon>Bacteria</taxon>
        <taxon>Pseudomonadati</taxon>
        <taxon>Pseudomonadota</taxon>
        <taxon>Gammaproteobacteria</taxon>
        <taxon>Lysobacterales</taxon>
        <taxon>Lysobacteraceae</taxon>
        <taxon>Xanthomonas</taxon>
    </lineage>
</organism>
<reference evidence="1 2" key="1">
    <citation type="submission" date="2022-08" db="EMBL/GenBank/DDBJ databases">
        <title>Whole genome sequencing-based tracing of a 2022 introduction and outbreak of Xanthomonas hortorum pv. pelargonii.</title>
        <authorList>
            <person name="Iruegas-Bocardo F."/>
            <person name="Weisberg A.K."/>
            <person name="Riutta E.R."/>
            <person name="Kilday K."/>
            <person name="Bonkowski J.C."/>
            <person name="Creswell T."/>
            <person name="Daughtrey M.L."/>
            <person name="Rane K."/>
            <person name="Grunwald N.J."/>
            <person name="Chang J.H."/>
            <person name="Putnam M.L."/>
        </authorList>
    </citation>
    <scope>NUCLEOTIDE SEQUENCE [LARGE SCALE GENOMIC DNA]</scope>
    <source>
        <strain evidence="1 2">22-323</strain>
    </source>
</reference>
<name>A0AAU0B4M5_9XANT</name>
<evidence type="ECO:0000313" key="1">
    <source>
        <dbReference type="EMBL" id="WOB48028.1"/>
    </source>
</evidence>
<dbReference type="AlphaFoldDB" id="A0AAU0B4M5"/>
<dbReference type="RefSeq" id="WP_316693335.1">
    <property type="nucleotide sequence ID" value="NZ_CP103836.1"/>
</dbReference>
<keyword evidence="2" id="KW-1185">Reference proteome</keyword>
<proteinExistence type="predicted"/>
<gene>
    <name evidence="1" type="ORF">NYR97_12090</name>
</gene>
<protein>
    <submittedName>
        <fullName evidence="1">Uncharacterized protein</fullName>
    </submittedName>
</protein>